<keyword evidence="4" id="KW-0503">Monooxygenase</keyword>
<keyword evidence="4" id="KW-0560">Oxidoreductase</keyword>
<keyword evidence="5" id="KW-1133">Transmembrane helix</keyword>
<comment type="caution">
    <text evidence="6">The sequence shown here is derived from an EMBL/GenBank/DDBJ whole genome shotgun (WGS) entry which is preliminary data.</text>
</comment>
<evidence type="ECO:0000256" key="1">
    <source>
        <dbReference type="ARBA" id="ARBA00022723"/>
    </source>
</evidence>
<keyword evidence="5" id="KW-0472">Membrane</keyword>
<dbReference type="EMBL" id="JBJQOH010000003">
    <property type="protein sequence ID" value="KAL3694770.1"/>
    <property type="molecule type" value="Genomic_DNA"/>
</dbReference>
<dbReference type="PROSITE" id="PS00086">
    <property type="entry name" value="CYTOCHROME_P450"/>
    <property type="match status" value="1"/>
</dbReference>
<evidence type="ECO:0000256" key="3">
    <source>
        <dbReference type="PIRSR" id="PIRSR602401-1"/>
    </source>
</evidence>
<dbReference type="AlphaFoldDB" id="A0ABD3HTB3"/>
<keyword evidence="2 3" id="KW-0408">Iron</keyword>
<dbReference type="InterPro" id="IPR036396">
    <property type="entry name" value="Cyt_P450_sf"/>
</dbReference>
<keyword evidence="3 4" id="KW-0349">Heme</keyword>
<dbReference type="PANTHER" id="PTHR24286:SF356">
    <property type="entry name" value="ENT-KAURENOIC ACID OXIDASE 2"/>
    <property type="match status" value="1"/>
</dbReference>
<dbReference type="PRINTS" id="PR00463">
    <property type="entry name" value="EP450I"/>
</dbReference>
<dbReference type="Gene3D" id="1.10.630.10">
    <property type="entry name" value="Cytochrome P450"/>
    <property type="match status" value="1"/>
</dbReference>
<accession>A0ABD3HTB3</accession>
<dbReference type="Pfam" id="PF00067">
    <property type="entry name" value="p450"/>
    <property type="match status" value="1"/>
</dbReference>
<gene>
    <name evidence="6" type="ORF">R1sor_008421</name>
</gene>
<evidence type="ECO:0008006" key="8">
    <source>
        <dbReference type="Google" id="ProtNLM"/>
    </source>
</evidence>
<evidence type="ECO:0000256" key="4">
    <source>
        <dbReference type="RuleBase" id="RU000461"/>
    </source>
</evidence>
<dbReference type="GO" id="GO:0046872">
    <property type="term" value="F:metal ion binding"/>
    <property type="evidence" value="ECO:0007669"/>
    <property type="project" value="UniProtKB-KW"/>
</dbReference>
<name>A0ABD3HTB3_9MARC</name>
<protein>
    <recommendedName>
        <fullName evidence="8">Cytochrome P450</fullName>
    </recommendedName>
</protein>
<evidence type="ECO:0000256" key="5">
    <source>
        <dbReference type="SAM" id="Phobius"/>
    </source>
</evidence>
<comment type="cofactor">
    <cofactor evidence="3">
        <name>heme</name>
        <dbReference type="ChEBI" id="CHEBI:30413"/>
    </cofactor>
</comment>
<sequence>MELSGPKWTWSRDEYVGVCIAGVLFLVWLFWEFYDDRRIPKGSLGYVPYFGETLEFLECPVQYTERRLKKYGKLFKGAFMGIRAVVSTDPEFSYARDTHGHDSFKISLPRSLRVMLGDTYNMSAEKAGLQKLVHGILNSEGLKSLVKYIDAIILQSLAQWEGKTVRVSTACKKITRTVLLYITLGNDPAEGKIHDQIFNLIPIVTRAAVAVPIYFPGTKFYTGYQARLKIEKLIGRLVRRRTKASLEKPFGDSQNILDELVRYKNSEGEPLNLKQICDVLCMLFFEAENPTAAAMTYTIKELSDHLIVRQAVMAECEAVEARRFFPGLLTLAEVRNMRYIQNMLKETLRRYSIVPSTVREAKEDVEIRGTLVPRGWFAVTMASNMHMNPEIWEEPDQYNPKRFQDSSPKPKNFTPFGVGPHMCPGKSLAEVMVSIFFYHLLHKYEWKLEGKFIGLKIEYGGFLPKPVVKEEVRITLNRRTRKIKKSVSVRRRPPPIWDMDECKI</sequence>
<dbReference type="PANTHER" id="PTHR24286">
    <property type="entry name" value="CYTOCHROME P450 26"/>
    <property type="match status" value="1"/>
</dbReference>
<evidence type="ECO:0000313" key="7">
    <source>
        <dbReference type="Proteomes" id="UP001633002"/>
    </source>
</evidence>
<feature type="binding site" description="axial binding residue" evidence="3">
    <location>
        <position position="423"/>
    </location>
    <ligand>
        <name>heme</name>
        <dbReference type="ChEBI" id="CHEBI:30413"/>
    </ligand>
    <ligandPart>
        <name>Fe</name>
        <dbReference type="ChEBI" id="CHEBI:18248"/>
    </ligandPart>
</feature>
<feature type="transmembrane region" description="Helical" evidence="5">
    <location>
        <begin position="15"/>
        <end position="34"/>
    </location>
</feature>
<dbReference type="InterPro" id="IPR017972">
    <property type="entry name" value="Cyt_P450_CS"/>
</dbReference>
<evidence type="ECO:0000313" key="6">
    <source>
        <dbReference type="EMBL" id="KAL3694770.1"/>
    </source>
</evidence>
<comment type="similarity">
    <text evidence="4">Belongs to the cytochrome P450 family.</text>
</comment>
<keyword evidence="1 3" id="KW-0479">Metal-binding</keyword>
<dbReference type="InterPro" id="IPR002401">
    <property type="entry name" value="Cyt_P450_E_grp-I"/>
</dbReference>
<keyword evidence="5" id="KW-0812">Transmembrane</keyword>
<keyword evidence="7" id="KW-1185">Reference proteome</keyword>
<proteinExistence type="inferred from homology"/>
<dbReference type="Proteomes" id="UP001633002">
    <property type="component" value="Unassembled WGS sequence"/>
</dbReference>
<organism evidence="6 7">
    <name type="scientific">Riccia sorocarpa</name>
    <dbReference type="NCBI Taxonomy" id="122646"/>
    <lineage>
        <taxon>Eukaryota</taxon>
        <taxon>Viridiplantae</taxon>
        <taxon>Streptophyta</taxon>
        <taxon>Embryophyta</taxon>
        <taxon>Marchantiophyta</taxon>
        <taxon>Marchantiopsida</taxon>
        <taxon>Marchantiidae</taxon>
        <taxon>Marchantiales</taxon>
        <taxon>Ricciaceae</taxon>
        <taxon>Riccia</taxon>
    </lineage>
</organism>
<dbReference type="InterPro" id="IPR001128">
    <property type="entry name" value="Cyt_P450"/>
</dbReference>
<dbReference type="GO" id="GO:0004497">
    <property type="term" value="F:monooxygenase activity"/>
    <property type="evidence" value="ECO:0007669"/>
    <property type="project" value="UniProtKB-KW"/>
</dbReference>
<reference evidence="6 7" key="1">
    <citation type="submission" date="2024-09" db="EMBL/GenBank/DDBJ databases">
        <title>Chromosome-scale assembly of Riccia sorocarpa.</title>
        <authorList>
            <person name="Paukszto L."/>
        </authorList>
    </citation>
    <scope>NUCLEOTIDE SEQUENCE [LARGE SCALE GENOMIC DNA]</scope>
    <source>
        <strain evidence="6">LP-2024</strain>
        <tissue evidence="6">Aerial parts of the thallus</tissue>
    </source>
</reference>
<dbReference type="SUPFAM" id="SSF48264">
    <property type="entry name" value="Cytochrome P450"/>
    <property type="match status" value="1"/>
</dbReference>
<evidence type="ECO:0000256" key="2">
    <source>
        <dbReference type="ARBA" id="ARBA00023004"/>
    </source>
</evidence>